<comment type="caution">
    <text evidence="1">The sequence shown here is derived from an EMBL/GenBank/DDBJ whole genome shotgun (WGS) entry which is preliminary data.</text>
</comment>
<evidence type="ECO:0000313" key="1">
    <source>
        <dbReference type="EMBL" id="MFN2974959.1"/>
    </source>
</evidence>
<sequence>MCLRQDILDLSARLKPYPKPGIGLTIEERFDHTISGAGRKWLDDLQEKYAIDIQPRVAEVLRQFEVTEGRKVDTIRRVGATEGQKHETLQAYLEPESGTEPPVYLPPHGMSLDKLAKDLFGLVGEITAAASKTSTSKATGNAKRNAEAVKKFDEIRAAANHKVGPKEAAPRVFKEMGDAFTSESGCFEVLKDHNKWRDEG</sequence>
<gene>
    <name evidence="1" type="ORF">ACK2TP_04220</name>
</gene>
<dbReference type="RefSeq" id="WP_344687546.1">
    <property type="nucleotide sequence ID" value="NZ_BAABBH010000001.1"/>
</dbReference>
<organism evidence="1 2">
    <name type="scientific">Terriglobus aquaticus</name>
    <dbReference type="NCBI Taxonomy" id="940139"/>
    <lineage>
        <taxon>Bacteria</taxon>
        <taxon>Pseudomonadati</taxon>
        <taxon>Acidobacteriota</taxon>
        <taxon>Terriglobia</taxon>
        <taxon>Terriglobales</taxon>
        <taxon>Acidobacteriaceae</taxon>
        <taxon>Terriglobus</taxon>
    </lineage>
</organism>
<reference evidence="1 2" key="1">
    <citation type="submission" date="2024-12" db="EMBL/GenBank/DDBJ databases">
        <authorList>
            <person name="Lee Y."/>
        </authorList>
    </citation>
    <scope>NUCLEOTIDE SEQUENCE [LARGE SCALE GENOMIC DNA]</scope>
    <source>
        <strain evidence="1 2">03SUJ4</strain>
    </source>
</reference>
<accession>A0ABW9KGR6</accession>
<proteinExistence type="predicted"/>
<protein>
    <submittedName>
        <fullName evidence="1">Uncharacterized protein</fullName>
    </submittedName>
</protein>
<keyword evidence="2" id="KW-1185">Reference proteome</keyword>
<dbReference type="Proteomes" id="UP001634747">
    <property type="component" value="Unassembled WGS sequence"/>
</dbReference>
<evidence type="ECO:0000313" key="2">
    <source>
        <dbReference type="Proteomes" id="UP001634747"/>
    </source>
</evidence>
<name>A0ABW9KGR6_9BACT</name>
<dbReference type="EMBL" id="JBJYXY010000001">
    <property type="protein sequence ID" value="MFN2974959.1"/>
    <property type="molecule type" value="Genomic_DNA"/>
</dbReference>